<gene>
    <name evidence="3" type="ORF">EV681_2997</name>
</gene>
<accession>A0A4Q7VCH4</accession>
<dbReference type="Pfam" id="PF07978">
    <property type="entry name" value="NIPSNAP"/>
    <property type="match status" value="2"/>
</dbReference>
<evidence type="ECO:0000313" key="3">
    <source>
        <dbReference type="EMBL" id="RZT94576.1"/>
    </source>
</evidence>
<name>A0A4Q7VCH4_9BURK</name>
<dbReference type="Gene3D" id="3.30.70.100">
    <property type="match status" value="2"/>
</dbReference>
<comment type="similarity">
    <text evidence="1">Belongs to the NipSnap family.</text>
</comment>
<dbReference type="Proteomes" id="UP000293398">
    <property type="component" value="Unassembled WGS sequence"/>
</dbReference>
<feature type="domain" description="NIPSNAP" evidence="2">
    <location>
        <begin position="8"/>
        <end position="103"/>
    </location>
</feature>
<protein>
    <submittedName>
        <fullName evidence="3">NIPSNAP protein</fullName>
    </submittedName>
</protein>
<proteinExistence type="inferred from homology"/>
<dbReference type="InterPro" id="IPR012577">
    <property type="entry name" value="NIPSNAP"/>
</dbReference>
<dbReference type="PANTHER" id="PTHR21017">
    <property type="entry name" value="NIPSNAP-RELATED"/>
    <property type="match status" value="1"/>
</dbReference>
<evidence type="ECO:0000256" key="1">
    <source>
        <dbReference type="ARBA" id="ARBA00005291"/>
    </source>
</evidence>
<feature type="domain" description="NIPSNAP" evidence="2">
    <location>
        <begin position="121"/>
        <end position="216"/>
    </location>
</feature>
<comment type="caution">
    <text evidence="3">The sequence shown here is derived from an EMBL/GenBank/DDBJ whole genome shotgun (WGS) entry which is preliminary data.</text>
</comment>
<sequence length="217" mass="24909">MTEKKIVDFRVYTMRSGGVDEFLRLAKLHMLPVQSRHLGQPLAFYKTEIGQQEEVMHLWGFDSLADMERRRAFRDADSQWGTYLSESDGLIERQENTVLKQVPIKINHDDTRRDDLTVMQIKVSTVKRGRMSELLSAYEKRGLPVLQKNRVGIAGIYTSEVGSLNKFIQITAHDNYAAIEALNQKLAANAEWRAFRNHADDLVVSQTTKIARQIQMS</sequence>
<evidence type="ECO:0000313" key="4">
    <source>
        <dbReference type="Proteomes" id="UP000293398"/>
    </source>
</evidence>
<dbReference type="PANTHER" id="PTHR21017:SF17">
    <property type="entry name" value="PROTEIN NIPSNAP"/>
    <property type="match status" value="1"/>
</dbReference>
<keyword evidence="4" id="KW-1185">Reference proteome</keyword>
<dbReference type="InterPro" id="IPR011008">
    <property type="entry name" value="Dimeric_a/b-barrel"/>
</dbReference>
<evidence type="ECO:0000259" key="2">
    <source>
        <dbReference type="Pfam" id="PF07978"/>
    </source>
</evidence>
<reference evidence="3 4" key="1">
    <citation type="submission" date="2019-02" db="EMBL/GenBank/DDBJ databases">
        <title>Genomic Encyclopedia of Type Strains, Phase IV (KMG-IV): sequencing the most valuable type-strain genomes for metagenomic binning, comparative biology and taxonomic classification.</title>
        <authorList>
            <person name="Goeker M."/>
        </authorList>
    </citation>
    <scope>NUCLEOTIDE SEQUENCE [LARGE SCALE GENOMIC DNA]</scope>
    <source>
        <strain evidence="3 4">DSM 23814</strain>
    </source>
</reference>
<dbReference type="InterPro" id="IPR051557">
    <property type="entry name" value="NipSnap_domain"/>
</dbReference>
<dbReference type="EMBL" id="SHKO01000002">
    <property type="protein sequence ID" value="RZT94576.1"/>
    <property type="molecule type" value="Genomic_DNA"/>
</dbReference>
<dbReference type="AlphaFoldDB" id="A0A4Q7VCH4"/>
<dbReference type="SUPFAM" id="SSF54909">
    <property type="entry name" value="Dimeric alpha+beta barrel"/>
    <property type="match status" value="2"/>
</dbReference>
<organism evidence="3 4">
    <name type="scientific">Advenella incenata</name>
    <dbReference type="NCBI Taxonomy" id="267800"/>
    <lineage>
        <taxon>Bacteria</taxon>
        <taxon>Pseudomonadati</taxon>
        <taxon>Pseudomonadota</taxon>
        <taxon>Betaproteobacteria</taxon>
        <taxon>Burkholderiales</taxon>
        <taxon>Alcaligenaceae</taxon>
    </lineage>
</organism>